<keyword evidence="14" id="KW-1185">Reference proteome</keyword>
<dbReference type="SUPFAM" id="SSF50814">
    <property type="entry name" value="Lipocalins"/>
    <property type="match status" value="1"/>
</dbReference>
<keyword evidence="8" id="KW-1015">Disulfide bond</keyword>
<evidence type="ECO:0000256" key="2">
    <source>
        <dbReference type="ARBA" id="ARBA00006889"/>
    </source>
</evidence>
<dbReference type="PRINTS" id="PR01219">
    <property type="entry name" value="APOLIPOPROTD"/>
</dbReference>
<feature type="chain" id="PRO_5013435925" description="Apolipoprotein D" evidence="11">
    <location>
        <begin position="18"/>
        <end position="187"/>
    </location>
</feature>
<evidence type="ECO:0000256" key="7">
    <source>
        <dbReference type="ARBA" id="ARBA00023121"/>
    </source>
</evidence>
<evidence type="ECO:0000256" key="5">
    <source>
        <dbReference type="ARBA" id="ARBA00022525"/>
    </source>
</evidence>
<dbReference type="GO" id="GO:0042246">
    <property type="term" value="P:tissue regeneration"/>
    <property type="evidence" value="ECO:0007669"/>
    <property type="project" value="InterPro"/>
</dbReference>
<accession>A0A210R2K7</accession>
<dbReference type="GO" id="GO:0006869">
    <property type="term" value="P:lipid transport"/>
    <property type="evidence" value="ECO:0007669"/>
    <property type="project" value="InterPro"/>
</dbReference>
<dbReference type="GO" id="GO:0000302">
    <property type="term" value="P:response to reactive oxygen species"/>
    <property type="evidence" value="ECO:0007669"/>
    <property type="project" value="TreeGrafter"/>
</dbReference>
<gene>
    <name evidence="13" type="ORF">KP79_PYT14508</name>
</gene>
<proteinExistence type="inferred from homology"/>
<feature type="domain" description="Lipocalin/cytosolic fatty-acid binding" evidence="12">
    <location>
        <begin position="34"/>
        <end position="176"/>
    </location>
</feature>
<dbReference type="Proteomes" id="UP000242188">
    <property type="component" value="Unassembled WGS sequence"/>
</dbReference>
<dbReference type="PIRSF" id="PIRSF036893">
    <property type="entry name" value="Lipocalin_ApoD"/>
    <property type="match status" value="1"/>
</dbReference>
<comment type="caution">
    <text evidence="13">The sequence shown here is derived from an EMBL/GenBank/DDBJ whole genome shotgun (WGS) entry which is preliminary data.</text>
</comment>
<evidence type="ECO:0000313" key="13">
    <source>
        <dbReference type="EMBL" id="OWF55136.1"/>
    </source>
</evidence>
<dbReference type="InterPro" id="IPR022271">
    <property type="entry name" value="Lipocalin_ApoD"/>
</dbReference>
<keyword evidence="9" id="KW-0325">Glycoprotein</keyword>
<dbReference type="AlphaFoldDB" id="A0A210R2K7"/>
<dbReference type="InterPro" id="IPR022272">
    <property type="entry name" value="Lipocalin_CS"/>
</dbReference>
<evidence type="ECO:0000313" key="14">
    <source>
        <dbReference type="Proteomes" id="UP000242188"/>
    </source>
</evidence>
<evidence type="ECO:0000256" key="9">
    <source>
        <dbReference type="ARBA" id="ARBA00023180"/>
    </source>
</evidence>
<evidence type="ECO:0000256" key="11">
    <source>
        <dbReference type="PIRNR" id="PIRNR036893"/>
    </source>
</evidence>
<keyword evidence="10" id="KW-0873">Pyrrolidone carboxylic acid</keyword>
<keyword evidence="13" id="KW-0449">Lipoprotein</keyword>
<dbReference type="PROSITE" id="PS00213">
    <property type="entry name" value="LIPOCALIN"/>
    <property type="match status" value="1"/>
</dbReference>
<dbReference type="PANTHER" id="PTHR10612:SF34">
    <property type="entry name" value="APOLIPOPROTEIN D"/>
    <property type="match status" value="1"/>
</dbReference>
<organism evidence="13 14">
    <name type="scientific">Mizuhopecten yessoensis</name>
    <name type="common">Japanese scallop</name>
    <name type="synonym">Patinopecten yessoensis</name>
    <dbReference type="NCBI Taxonomy" id="6573"/>
    <lineage>
        <taxon>Eukaryota</taxon>
        <taxon>Metazoa</taxon>
        <taxon>Spiralia</taxon>
        <taxon>Lophotrochozoa</taxon>
        <taxon>Mollusca</taxon>
        <taxon>Bivalvia</taxon>
        <taxon>Autobranchia</taxon>
        <taxon>Pteriomorphia</taxon>
        <taxon>Pectinida</taxon>
        <taxon>Pectinoidea</taxon>
        <taxon>Pectinidae</taxon>
        <taxon>Mizuhopecten</taxon>
    </lineage>
</organism>
<dbReference type="GO" id="GO:0008289">
    <property type="term" value="F:lipid binding"/>
    <property type="evidence" value="ECO:0007669"/>
    <property type="project" value="UniProtKB-KW"/>
</dbReference>
<keyword evidence="4" id="KW-0813">Transport</keyword>
<feature type="signal peptide" evidence="11">
    <location>
        <begin position="1"/>
        <end position="17"/>
    </location>
</feature>
<dbReference type="OrthoDB" id="565904at2759"/>
<dbReference type="FunFam" id="2.40.128.20:FF:000003">
    <property type="entry name" value="Apolipoprotein D"/>
    <property type="match status" value="1"/>
</dbReference>
<evidence type="ECO:0000256" key="6">
    <source>
        <dbReference type="ARBA" id="ARBA00022729"/>
    </source>
</evidence>
<dbReference type="GO" id="GO:0007420">
    <property type="term" value="P:brain development"/>
    <property type="evidence" value="ECO:0007669"/>
    <property type="project" value="InterPro"/>
</dbReference>
<evidence type="ECO:0000256" key="8">
    <source>
        <dbReference type="ARBA" id="ARBA00023157"/>
    </source>
</evidence>
<dbReference type="CDD" id="cd19437">
    <property type="entry name" value="lipocalin_apoD-like"/>
    <property type="match status" value="1"/>
</dbReference>
<evidence type="ECO:0000256" key="3">
    <source>
        <dbReference type="ARBA" id="ARBA00019890"/>
    </source>
</evidence>
<sequence length="187" mass="21131">MLGQGLILAVVVAFTSAQTFSFGHCPTSTTQQSFDLNRYIGDWYELYKFRASFETGEKCIVANYTLTPANHIKVKNTGIDPKTGNYSIAYGDAFQGDLNSPAKLKIRFAANTPYGNYWVLKTDYTSYTLIYSCTDILGLSHLEFAWILSRQRSLPQAKIDELFKVFESFHIDTNHFLKSDQTNCGTK</sequence>
<dbReference type="Pfam" id="PF08212">
    <property type="entry name" value="Lipocalin_2"/>
    <property type="match status" value="1"/>
</dbReference>
<dbReference type="InterPro" id="IPR012674">
    <property type="entry name" value="Calycin"/>
</dbReference>
<protein>
    <recommendedName>
        <fullName evidence="3">Apolipoprotein D</fullName>
    </recommendedName>
</protein>
<dbReference type="PANTHER" id="PTHR10612">
    <property type="entry name" value="APOLIPOPROTEIN D"/>
    <property type="match status" value="1"/>
</dbReference>
<comment type="similarity">
    <text evidence="2 11">Belongs to the calycin superfamily. Lipocalin family.</text>
</comment>
<dbReference type="GO" id="GO:0005576">
    <property type="term" value="C:extracellular region"/>
    <property type="evidence" value="ECO:0007669"/>
    <property type="project" value="UniProtKB-SubCell"/>
</dbReference>
<keyword evidence="6 11" id="KW-0732">Signal</keyword>
<evidence type="ECO:0000256" key="4">
    <source>
        <dbReference type="ARBA" id="ARBA00022448"/>
    </source>
</evidence>
<evidence type="ECO:0000256" key="1">
    <source>
        <dbReference type="ARBA" id="ARBA00004613"/>
    </source>
</evidence>
<dbReference type="EMBL" id="NEDP02000756">
    <property type="protein sequence ID" value="OWF55136.1"/>
    <property type="molecule type" value="Genomic_DNA"/>
</dbReference>
<dbReference type="InterPro" id="IPR002969">
    <property type="entry name" value="ApolipopD"/>
</dbReference>
<dbReference type="GO" id="GO:0006629">
    <property type="term" value="P:lipid metabolic process"/>
    <property type="evidence" value="ECO:0007669"/>
    <property type="project" value="TreeGrafter"/>
</dbReference>
<keyword evidence="7" id="KW-0446">Lipid-binding</keyword>
<name>A0A210R2K7_MIZYE</name>
<comment type="subcellular location">
    <subcellularLocation>
        <location evidence="1">Secreted</location>
    </subcellularLocation>
</comment>
<evidence type="ECO:0000256" key="10">
    <source>
        <dbReference type="ARBA" id="ARBA00023283"/>
    </source>
</evidence>
<dbReference type="GO" id="GO:0005737">
    <property type="term" value="C:cytoplasm"/>
    <property type="evidence" value="ECO:0007669"/>
    <property type="project" value="TreeGrafter"/>
</dbReference>
<keyword evidence="5" id="KW-0964">Secreted</keyword>
<reference evidence="13 14" key="1">
    <citation type="journal article" date="2017" name="Nat. Ecol. Evol.">
        <title>Scallop genome provides insights into evolution of bilaterian karyotype and development.</title>
        <authorList>
            <person name="Wang S."/>
            <person name="Zhang J."/>
            <person name="Jiao W."/>
            <person name="Li J."/>
            <person name="Xun X."/>
            <person name="Sun Y."/>
            <person name="Guo X."/>
            <person name="Huan P."/>
            <person name="Dong B."/>
            <person name="Zhang L."/>
            <person name="Hu X."/>
            <person name="Sun X."/>
            <person name="Wang J."/>
            <person name="Zhao C."/>
            <person name="Wang Y."/>
            <person name="Wang D."/>
            <person name="Huang X."/>
            <person name="Wang R."/>
            <person name="Lv J."/>
            <person name="Li Y."/>
            <person name="Zhang Z."/>
            <person name="Liu B."/>
            <person name="Lu W."/>
            <person name="Hui Y."/>
            <person name="Liang J."/>
            <person name="Zhou Z."/>
            <person name="Hou R."/>
            <person name="Li X."/>
            <person name="Liu Y."/>
            <person name="Li H."/>
            <person name="Ning X."/>
            <person name="Lin Y."/>
            <person name="Zhao L."/>
            <person name="Xing Q."/>
            <person name="Dou J."/>
            <person name="Li Y."/>
            <person name="Mao J."/>
            <person name="Guo H."/>
            <person name="Dou H."/>
            <person name="Li T."/>
            <person name="Mu C."/>
            <person name="Jiang W."/>
            <person name="Fu Q."/>
            <person name="Fu X."/>
            <person name="Miao Y."/>
            <person name="Liu J."/>
            <person name="Yu Q."/>
            <person name="Li R."/>
            <person name="Liao H."/>
            <person name="Li X."/>
            <person name="Kong Y."/>
            <person name="Jiang Z."/>
            <person name="Chourrout D."/>
            <person name="Li R."/>
            <person name="Bao Z."/>
        </authorList>
    </citation>
    <scope>NUCLEOTIDE SEQUENCE [LARGE SCALE GENOMIC DNA]</scope>
    <source>
        <strain evidence="13 14">PY_sf001</strain>
    </source>
</reference>
<evidence type="ECO:0000259" key="12">
    <source>
        <dbReference type="Pfam" id="PF08212"/>
    </source>
</evidence>
<dbReference type="Gene3D" id="2.40.128.20">
    <property type="match status" value="1"/>
</dbReference>
<dbReference type="InterPro" id="IPR000566">
    <property type="entry name" value="Lipocln_cytosolic_FA-bd_dom"/>
</dbReference>